<name>A0A2G9H7B4_9LAMI</name>
<dbReference type="EMBL" id="NKXS01002487">
    <property type="protein sequence ID" value="PIN13404.1"/>
    <property type="molecule type" value="Genomic_DNA"/>
</dbReference>
<gene>
    <name evidence="2" type="ORF">CDL12_13973</name>
</gene>
<evidence type="ECO:0000256" key="1">
    <source>
        <dbReference type="SAM" id="Phobius"/>
    </source>
</evidence>
<proteinExistence type="predicted"/>
<dbReference type="PANTHER" id="PTHR31170">
    <property type="entry name" value="BNAC04G53230D PROTEIN"/>
    <property type="match status" value="1"/>
</dbReference>
<dbReference type="Pfam" id="PF03140">
    <property type="entry name" value="DUF247"/>
    <property type="match status" value="1"/>
</dbReference>
<dbReference type="STRING" id="429701.A0A2G9H7B4"/>
<dbReference type="AlphaFoldDB" id="A0A2G9H7B4"/>
<keyword evidence="1" id="KW-1133">Transmembrane helix</keyword>
<dbReference type="OrthoDB" id="672127at2759"/>
<keyword evidence="1" id="KW-0812">Transmembrane</keyword>
<keyword evidence="3" id="KW-1185">Reference proteome</keyword>
<evidence type="ECO:0000313" key="2">
    <source>
        <dbReference type="EMBL" id="PIN13404.1"/>
    </source>
</evidence>
<dbReference type="PANTHER" id="PTHR31170:SF25">
    <property type="entry name" value="BNAA09G04570D PROTEIN"/>
    <property type="match status" value="1"/>
</dbReference>
<dbReference type="InterPro" id="IPR004158">
    <property type="entry name" value="DUF247_pln"/>
</dbReference>
<comment type="caution">
    <text evidence="2">The sequence shown here is derived from an EMBL/GenBank/DDBJ whole genome shotgun (WGS) entry which is preliminary data.</text>
</comment>
<organism evidence="2 3">
    <name type="scientific">Handroanthus impetiginosus</name>
    <dbReference type="NCBI Taxonomy" id="429701"/>
    <lineage>
        <taxon>Eukaryota</taxon>
        <taxon>Viridiplantae</taxon>
        <taxon>Streptophyta</taxon>
        <taxon>Embryophyta</taxon>
        <taxon>Tracheophyta</taxon>
        <taxon>Spermatophyta</taxon>
        <taxon>Magnoliopsida</taxon>
        <taxon>eudicotyledons</taxon>
        <taxon>Gunneridae</taxon>
        <taxon>Pentapetalae</taxon>
        <taxon>asterids</taxon>
        <taxon>lamiids</taxon>
        <taxon>Lamiales</taxon>
        <taxon>Bignoniaceae</taxon>
        <taxon>Crescentiina</taxon>
        <taxon>Tabebuia alliance</taxon>
        <taxon>Handroanthus</taxon>
    </lineage>
</organism>
<feature type="transmembrane region" description="Helical" evidence="1">
    <location>
        <begin position="402"/>
        <end position="426"/>
    </location>
</feature>
<keyword evidence="1" id="KW-0472">Membrane</keyword>
<accession>A0A2G9H7B4</accession>
<sequence length="436" mass="51405">MSVRDVDQIVVEINQKLGNLAFKSSKSSIFKVDIHLRIDGGDSVYDPEIVAIGPYHRGKSHLQYMEEQKYRYLRRLLNRENEEIISYINVVVAMEERARKCYAEPTYLSSNEFLIMMVVDACFLIELIRSYGIKELRDDDDPIFRQERILSQLRHDIFLLENQLPFFLLNELFNMTKINDPKDDIITLTLRFADSIFLNFKVPEVVRKIPINNIDHIFGLVHWFLCFPFTESIPAREKHARNHVSDKWANIYSISGLREAGIKIERAEEKSSLLDITFKDGVLKIPRLKIFDETESQLRNLTAYEQYLSDGEPRYVSELMFFMHCLIKTPYDAKLLRCRGIIENWFAKDENVCLMFNRIGKNILTSSNFSYSQIFRYVNKQCSRRHIKWRATLRRNYFNSPWSIISFLAAAMLLLLTLLQTIYTILSYKHRSDKTP</sequence>
<dbReference type="Proteomes" id="UP000231279">
    <property type="component" value="Unassembled WGS sequence"/>
</dbReference>
<reference evidence="3" key="1">
    <citation type="journal article" date="2018" name="Gigascience">
        <title>Genome assembly of the Pink Ipe (Handroanthus impetiginosus, Bignoniaceae), a highly valued, ecologically keystone Neotropical timber forest tree.</title>
        <authorList>
            <person name="Silva-Junior O.B."/>
            <person name="Grattapaglia D."/>
            <person name="Novaes E."/>
            <person name="Collevatti R.G."/>
        </authorList>
    </citation>
    <scope>NUCLEOTIDE SEQUENCE [LARGE SCALE GENOMIC DNA]</scope>
    <source>
        <strain evidence="3">cv. UFG-1</strain>
    </source>
</reference>
<evidence type="ECO:0000313" key="3">
    <source>
        <dbReference type="Proteomes" id="UP000231279"/>
    </source>
</evidence>
<protein>
    <submittedName>
        <fullName evidence="2">Uncharacterized protein</fullName>
    </submittedName>
</protein>